<dbReference type="eggNOG" id="KOG4173">
    <property type="taxonomic scope" value="Eukaryota"/>
</dbReference>
<dbReference type="Proteomes" id="UP000002630">
    <property type="component" value="Linkage Group LG18"/>
</dbReference>
<evidence type="ECO:0000313" key="3">
    <source>
        <dbReference type="EMBL" id="CBJ48717.1"/>
    </source>
</evidence>
<dbReference type="OrthoDB" id="18440at2759"/>
<sequence>MVDADRRSTGGLYLGPVLRPLSSDSEFFDEGNTNRALLCKLNVFAIMSEGADAMDLHEDQHQFECMFQDCTATFSSLKRHEEHYETSHRHRCFTCGRSFPTHRLLDLHLSEAHDSFFRAMAERRPMYACLVEGCPEVFESSGKRHEHLVEAHLYPESFDFSRREMTA</sequence>
<proteinExistence type="predicted"/>
<protein>
    <submittedName>
        <fullName evidence="3">C2H2 and CCCH zinc finger protein</fullName>
    </submittedName>
</protein>
<dbReference type="InParanoid" id="D7G1Z1"/>
<dbReference type="SMART" id="SM00355">
    <property type="entry name" value="ZnF_C2H2"/>
    <property type="match status" value="3"/>
</dbReference>
<dbReference type="EMBL" id="FN648663">
    <property type="protein sequence ID" value="CBJ48717.1"/>
    <property type="molecule type" value="Genomic_DNA"/>
</dbReference>
<dbReference type="OMA" id="YNFNIIY"/>
<reference evidence="3 4" key="1">
    <citation type="journal article" date="2010" name="Nature">
        <title>The Ectocarpus genome and the independent evolution of multicellularity in brown algae.</title>
        <authorList>
            <person name="Cock J.M."/>
            <person name="Sterck L."/>
            <person name="Rouze P."/>
            <person name="Scornet D."/>
            <person name="Allen A.E."/>
            <person name="Amoutzias G."/>
            <person name="Anthouard V."/>
            <person name="Artiguenave F."/>
            <person name="Aury J.M."/>
            <person name="Badger J.H."/>
            <person name="Beszteri B."/>
            <person name="Billiau K."/>
            <person name="Bonnet E."/>
            <person name="Bothwell J.H."/>
            <person name="Bowler C."/>
            <person name="Boyen C."/>
            <person name="Brownlee C."/>
            <person name="Carrano C.J."/>
            <person name="Charrier B."/>
            <person name="Cho G.Y."/>
            <person name="Coelho S.M."/>
            <person name="Collen J."/>
            <person name="Corre E."/>
            <person name="Da Silva C."/>
            <person name="Delage L."/>
            <person name="Delaroque N."/>
            <person name="Dittami S.M."/>
            <person name="Doulbeau S."/>
            <person name="Elias M."/>
            <person name="Farnham G."/>
            <person name="Gachon C.M."/>
            <person name="Gschloessl B."/>
            <person name="Heesch S."/>
            <person name="Jabbari K."/>
            <person name="Jubin C."/>
            <person name="Kawai H."/>
            <person name="Kimura K."/>
            <person name="Kloareg B."/>
            <person name="Kupper F.C."/>
            <person name="Lang D."/>
            <person name="Le Bail A."/>
            <person name="Leblanc C."/>
            <person name="Lerouge P."/>
            <person name="Lohr M."/>
            <person name="Lopez P.J."/>
            <person name="Martens C."/>
            <person name="Maumus F."/>
            <person name="Michel G."/>
            <person name="Miranda-Saavedra D."/>
            <person name="Morales J."/>
            <person name="Moreau H."/>
            <person name="Motomura T."/>
            <person name="Nagasato C."/>
            <person name="Napoli C.A."/>
            <person name="Nelson D.R."/>
            <person name="Nyvall-Collen P."/>
            <person name="Peters A.F."/>
            <person name="Pommier C."/>
            <person name="Potin P."/>
            <person name="Poulain J."/>
            <person name="Quesneville H."/>
            <person name="Read B."/>
            <person name="Rensing S.A."/>
            <person name="Ritter A."/>
            <person name="Rousvoal S."/>
            <person name="Samanta M."/>
            <person name="Samson G."/>
            <person name="Schroeder D.C."/>
            <person name="Segurens B."/>
            <person name="Strittmatter M."/>
            <person name="Tonon T."/>
            <person name="Tregear J.W."/>
            <person name="Valentin K."/>
            <person name="von Dassow P."/>
            <person name="Yamagishi T."/>
            <person name="Van de Peer Y."/>
            <person name="Wincker P."/>
        </authorList>
    </citation>
    <scope>NUCLEOTIDE SEQUENCE [LARGE SCALE GENOMIC DNA]</scope>
    <source>
        <strain evidence="4">Ec32 / CCAP1310/4</strain>
    </source>
</reference>
<keyword evidence="1" id="KW-0863">Zinc-finger</keyword>
<dbReference type="InterPro" id="IPR013087">
    <property type="entry name" value="Znf_C2H2_type"/>
</dbReference>
<gene>
    <name evidence="3" type="ORF">Esi_0046_0107</name>
</gene>
<dbReference type="PANTHER" id="PTHR21354">
    <property type="entry name" value="ZINC FINGER PROTEIN 511"/>
    <property type="match status" value="1"/>
</dbReference>
<dbReference type="AlphaFoldDB" id="D7G1Z1"/>
<dbReference type="InterPro" id="IPR039258">
    <property type="entry name" value="ZNF511"/>
</dbReference>
<evidence type="ECO:0000259" key="2">
    <source>
        <dbReference type="PROSITE" id="PS50157"/>
    </source>
</evidence>
<evidence type="ECO:0000313" key="4">
    <source>
        <dbReference type="Proteomes" id="UP000002630"/>
    </source>
</evidence>
<accession>D7G1Z1</accession>
<keyword evidence="1" id="KW-0862">Zinc</keyword>
<dbReference type="GO" id="GO:0008270">
    <property type="term" value="F:zinc ion binding"/>
    <property type="evidence" value="ECO:0007669"/>
    <property type="project" value="UniProtKB-KW"/>
</dbReference>
<evidence type="ECO:0000256" key="1">
    <source>
        <dbReference type="PROSITE-ProRule" id="PRU00042"/>
    </source>
</evidence>
<dbReference type="PROSITE" id="PS00028">
    <property type="entry name" value="ZINC_FINGER_C2H2_1"/>
    <property type="match status" value="2"/>
</dbReference>
<name>D7G1Z1_ECTSI</name>
<dbReference type="STRING" id="2880.D7G1Z1"/>
<dbReference type="PROSITE" id="PS50157">
    <property type="entry name" value="ZINC_FINGER_C2H2_2"/>
    <property type="match status" value="1"/>
</dbReference>
<organism evidence="3 4">
    <name type="scientific">Ectocarpus siliculosus</name>
    <name type="common">Brown alga</name>
    <name type="synonym">Conferva siliculosa</name>
    <dbReference type="NCBI Taxonomy" id="2880"/>
    <lineage>
        <taxon>Eukaryota</taxon>
        <taxon>Sar</taxon>
        <taxon>Stramenopiles</taxon>
        <taxon>Ochrophyta</taxon>
        <taxon>PX clade</taxon>
        <taxon>Phaeophyceae</taxon>
        <taxon>Ectocarpales</taxon>
        <taxon>Ectocarpaceae</taxon>
        <taxon>Ectocarpus</taxon>
    </lineage>
</organism>
<keyword evidence="4" id="KW-1185">Reference proteome</keyword>
<dbReference type="PANTHER" id="PTHR21354:SF0">
    <property type="entry name" value="ZINC FINGER PROTEIN 511"/>
    <property type="match status" value="1"/>
</dbReference>
<feature type="domain" description="C2H2-type" evidence="2">
    <location>
        <begin position="90"/>
        <end position="113"/>
    </location>
</feature>
<dbReference type="EMBL" id="FN649743">
    <property type="protein sequence ID" value="CBJ48717.1"/>
    <property type="molecule type" value="Genomic_DNA"/>
</dbReference>
<keyword evidence="1" id="KW-0479">Metal-binding</keyword>